<dbReference type="Proteomes" id="UP000694580">
    <property type="component" value="Chromosome 3"/>
</dbReference>
<dbReference type="PRINTS" id="PR00405">
    <property type="entry name" value="REVINTRACTNG"/>
</dbReference>
<dbReference type="PROSITE" id="PS50115">
    <property type="entry name" value="ARFGAP"/>
    <property type="match status" value="1"/>
</dbReference>
<organism evidence="11 12">
    <name type="scientific">Denticeps clupeoides</name>
    <name type="common">denticle herring</name>
    <dbReference type="NCBI Taxonomy" id="299321"/>
    <lineage>
        <taxon>Eukaryota</taxon>
        <taxon>Metazoa</taxon>
        <taxon>Chordata</taxon>
        <taxon>Craniata</taxon>
        <taxon>Vertebrata</taxon>
        <taxon>Euteleostomi</taxon>
        <taxon>Actinopterygii</taxon>
        <taxon>Neopterygii</taxon>
        <taxon>Teleostei</taxon>
        <taxon>Clupei</taxon>
        <taxon>Clupeiformes</taxon>
        <taxon>Denticipitoidei</taxon>
        <taxon>Denticipitidae</taxon>
        <taxon>Denticeps</taxon>
    </lineage>
</organism>
<gene>
    <name evidence="11" type="primary">ADAP2</name>
</gene>
<feature type="domain" description="Arf-GAP" evidence="10">
    <location>
        <begin position="7"/>
        <end position="129"/>
    </location>
</feature>
<dbReference type="GO" id="GO:1902936">
    <property type="term" value="F:phosphatidylinositol bisphosphate binding"/>
    <property type="evidence" value="ECO:0007669"/>
    <property type="project" value="InterPro"/>
</dbReference>
<dbReference type="SUPFAM" id="SSF57863">
    <property type="entry name" value="ArfGap/RecO-like zinc finger"/>
    <property type="match status" value="1"/>
</dbReference>
<dbReference type="InterPro" id="IPR037278">
    <property type="entry name" value="ARFGAP/RecO"/>
</dbReference>
<accession>A0AAY4APU2</accession>
<dbReference type="InterPro" id="IPR011993">
    <property type="entry name" value="PH-like_dom_sf"/>
</dbReference>
<dbReference type="SUPFAM" id="SSF50729">
    <property type="entry name" value="PH domain-like"/>
    <property type="match status" value="2"/>
</dbReference>
<evidence type="ECO:0000256" key="7">
    <source>
        <dbReference type="ARBA" id="ARBA00022833"/>
    </source>
</evidence>
<dbReference type="GO" id="GO:0005096">
    <property type="term" value="F:GTPase activator activity"/>
    <property type="evidence" value="ECO:0007669"/>
    <property type="project" value="UniProtKB-KW"/>
</dbReference>
<dbReference type="InterPro" id="IPR037849">
    <property type="entry name" value="PH1_ADAP"/>
</dbReference>
<protein>
    <recommendedName>
        <fullName evidence="13">ArfGAP with dual PH domains 2</fullName>
    </recommendedName>
</protein>
<dbReference type="SMART" id="SM00105">
    <property type="entry name" value="ArfGap"/>
    <property type="match status" value="1"/>
</dbReference>
<evidence type="ECO:0000313" key="12">
    <source>
        <dbReference type="Proteomes" id="UP000694580"/>
    </source>
</evidence>
<evidence type="ECO:0000313" key="11">
    <source>
        <dbReference type="Ensembl" id="ENSDCDP00010009366.1"/>
    </source>
</evidence>
<keyword evidence="5" id="KW-0677">Repeat</keyword>
<evidence type="ECO:0000256" key="6">
    <source>
        <dbReference type="ARBA" id="ARBA00022771"/>
    </source>
</evidence>
<name>A0AAY4APU2_9TELE</name>
<dbReference type="GO" id="GO:0007507">
    <property type="term" value="P:heart development"/>
    <property type="evidence" value="ECO:0007669"/>
    <property type="project" value="TreeGrafter"/>
</dbReference>
<sequence length="391" mass="45816">LMASWDRNTIILLDLVKQPENARCADCGAPDPDWASYKLGVFVCLNCSGTHRDLTDVSRVKSIRLDNWEDDLVEFMRRNGNAVAKAQYEKSVPAFYYRPQQHDCVVLRDQWIRAKYARQEFTGKNGHLQKAYSSGFCDGTLWKKGKNKRQFQKRRFVLSQDDFTLRYFIKEDSKVAKAIISVRNMNAVFQPEKVGHQNGLQITYMTEDRTRNLFVYHENGQEIVNWFNAVRAVRYAYLRKALAPANDSELMPLLTTRSLKEGYMEKTGPMQWEPFKRRWFVLCSVDRKLLYFKTPMDALELGAVFIGTEAHGFSVRETPTRGSRGSRWRYGLTMETPDRNFIFMCEQELEQRDWIKAFQQVIAQPLLPQHYSSKEERQYNCVIIHNKHISK</sequence>
<dbReference type="AlphaFoldDB" id="A0AAY4APU2"/>
<evidence type="ECO:0008006" key="13">
    <source>
        <dbReference type="Google" id="ProtNLM"/>
    </source>
</evidence>
<dbReference type="SMART" id="SM00233">
    <property type="entry name" value="PH"/>
    <property type="match status" value="2"/>
</dbReference>
<dbReference type="Ensembl" id="ENSDCDT00010009844.1">
    <property type="protein sequence ID" value="ENSDCDP00010009366.1"/>
    <property type="gene ID" value="ENSDCDG00010004175.1"/>
</dbReference>
<dbReference type="InterPro" id="IPR038508">
    <property type="entry name" value="ArfGAP_dom_sf"/>
</dbReference>
<comment type="subcellular location">
    <subcellularLocation>
        <location evidence="1">Cytoplasm</location>
    </subcellularLocation>
</comment>
<dbReference type="Pfam" id="PF00169">
    <property type="entry name" value="PH"/>
    <property type="match status" value="2"/>
</dbReference>
<dbReference type="Gene3D" id="1.10.220.150">
    <property type="entry name" value="Arf GTPase activating protein"/>
    <property type="match status" value="1"/>
</dbReference>
<dbReference type="Pfam" id="PF01412">
    <property type="entry name" value="ArfGap"/>
    <property type="match status" value="1"/>
</dbReference>
<dbReference type="FunFam" id="2.30.29.30:FF:000099">
    <property type="entry name" value="Arf-GAP with dual PH domain-containing protein 1"/>
    <property type="match status" value="1"/>
</dbReference>
<dbReference type="CDD" id="cd13252">
    <property type="entry name" value="PH1_ADAP"/>
    <property type="match status" value="1"/>
</dbReference>
<keyword evidence="4" id="KW-0479">Metal-binding</keyword>
<dbReference type="PANTHER" id="PTHR46021:SF6">
    <property type="entry name" value="ARF-GAP WITH DUAL PH DOMAIN-CONTAINING PROTEIN 2"/>
    <property type="match status" value="1"/>
</dbReference>
<keyword evidence="12" id="KW-1185">Reference proteome</keyword>
<dbReference type="InterPro" id="IPR001849">
    <property type="entry name" value="PH_domain"/>
</dbReference>
<evidence type="ECO:0000256" key="8">
    <source>
        <dbReference type="PROSITE-ProRule" id="PRU00288"/>
    </source>
</evidence>
<dbReference type="InterPro" id="IPR001164">
    <property type="entry name" value="ArfGAP_dom"/>
</dbReference>
<dbReference type="GO" id="GO:0008270">
    <property type="term" value="F:zinc ion binding"/>
    <property type="evidence" value="ECO:0007669"/>
    <property type="project" value="UniProtKB-KW"/>
</dbReference>
<evidence type="ECO:0000256" key="5">
    <source>
        <dbReference type="ARBA" id="ARBA00022737"/>
    </source>
</evidence>
<feature type="domain" description="PH" evidence="9">
    <location>
        <begin position="257"/>
        <end position="363"/>
    </location>
</feature>
<dbReference type="Gene3D" id="2.30.29.30">
    <property type="entry name" value="Pleckstrin-homology domain (PH domain)/Phosphotyrosine-binding domain (PTB)"/>
    <property type="match status" value="2"/>
</dbReference>
<evidence type="ECO:0000259" key="10">
    <source>
        <dbReference type="PROSITE" id="PS50115"/>
    </source>
</evidence>
<evidence type="ECO:0000256" key="1">
    <source>
        <dbReference type="ARBA" id="ARBA00004496"/>
    </source>
</evidence>
<keyword evidence="6 8" id="KW-0863">Zinc-finger</keyword>
<feature type="domain" description="PH" evidence="9">
    <location>
        <begin position="134"/>
        <end position="235"/>
    </location>
</feature>
<dbReference type="FunFam" id="1.10.220.150:FF:000011">
    <property type="entry name" value="Arf-GAP with dual PH domain-containing protein 1"/>
    <property type="match status" value="1"/>
</dbReference>
<evidence type="ECO:0000259" key="9">
    <source>
        <dbReference type="PROSITE" id="PS50003"/>
    </source>
</evidence>
<dbReference type="InterPro" id="IPR052589">
    <property type="entry name" value="Arf-GAP_dual-PH_domain"/>
</dbReference>
<reference evidence="11" key="2">
    <citation type="submission" date="2025-08" db="UniProtKB">
        <authorList>
            <consortium name="Ensembl"/>
        </authorList>
    </citation>
    <scope>IDENTIFICATION</scope>
</reference>
<dbReference type="FunFam" id="2.30.29.30:FF:000080">
    <property type="entry name" value="Arf-GAP with dual PH domain-containing protein 1"/>
    <property type="match status" value="1"/>
</dbReference>
<dbReference type="GO" id="GO:0005886">
    <property type="term" value="C:plasma membrane"/>
    <property type="evidence" value="ECO:0007669"/>
    <property type="project" value="TreeGrafter"/>
</dbReference>
<dbReference type="GO" id="GO:0005737">
    <property type="term" value="C:cytoplasm"/>
    <property type="evidence" value="ECO:0007669"/>
    <property type="project" value="UniProtKB-SubCell"/>
</dbReference>
<keyword evidence="7" id="KW-0862">Zinc</keyword>
<proteinExistence type="predicted"/>
<reference evidence="11 12" key="1">
    <citation type="submission" date="2020-06" db="EMBL/GenBank/DDBJ databases">
        <authorList>
            <consortium name="Wellcome Sanger Institute Data Sharing"/>
        </authorList>
    </citation>
    <scope>NUCLEOTIDE SEQUENCE [LARGE SCALE GENOMIC DNA]</scope>
</reference>
<evidence type="ECO:0000256" key="2">
    <source>
        <dbReference type="ARBA" id="ARBA00022468"/>
    </source>
</evidence>
<evidence type="ECO:0000256" key="3">
    <source>
        <dbReference type="ARBA" id="ARBA00022490"/>
    </source>
</evidence>
<dbReference type="PANTHER" id="PTHR46021">
    <property type="entry name" value="ARF-GAP WITH DUAL PH DOMAIN-CONTAINING PROTEIN 1-LIKE PROTEIN"/>
    <property type="match status" value="1"/>
</dbReference>
<dbReference type="PROSITE" id="PS50003">
    <property type="entry name" value="PH_DOMAIN"/>
    <property type="match status" value="2"/>
</dbReference>
<reference evidence="11" key="3">
    <citation type="submission" date="2025-09" db="UniProtKB">
        <authorList>
            <consortium name="Ensembl"/>
        </authorList>
    </citation>
    <scope>IDENTIFICATION</scope>
</reference>
<dbReference type="GO" id="GO:0005547">
    <property type="term" value="F:phosphatidylinositol-3,4,5-trisphosphate binding"/>
    <property type="evidence" value="ECO:0007669"/>
    <property type="project" value="TreeGrafter"/>
</dbReference>
<dbReference type="GeneTree" id="ENSGT00940000156498"/>
<keyword evidence="3" id="KW-0963">Cytoplasm</keyword>
<evidence type="ECO:0000256" key="4">
    <source>
        <dbReference type="ARBA" id="ARBA00022723"/>
    </source>
</evidence>
<keyword evidence="2" id="KW-0343">GTPase activation</keyword>